<dbReference type="InterPro" id="IPR013658">
    <property type="entry name" value="SGL"/>
</dbReference>
<feature type="binding site" evidence="3">
    <location>
        <position position="107"/>
    </location>
    <ligand>
        <name>substrate</name>
    </ligand>
</feature>
<dbReference type="GO" id="GO:0004341">
    <property type="term" value="F:gluconolactonase activity"/>
    <property type="evidence" value="ECO:0007669"/>
    <property type="project" value="TreeGrafter"/>
</dbReference>
<gene>
    <name evidence="5" type="ORF">ENP70_14370</name>
</gene>
<evidence type="ECO:0000256" key="3">
    <source>
        <dbReference type="PIRSR" id="PIRSR605511-2"/>
    </source>
</evidence>
<evidence type="ECO:0000256" key="1">
    <source>
        <dbReference type="ARBA" id="ARBA00008853"/>
    </source>
</evidence>
<name>A0A7C1T3S2_9HYPH</name>
<dbReference type="GO" id="GO:0005509">
    <property type="term" value="F:calcium ion binding"/>
    <property type="evidence" value="ECO:0007669"/>
    <property type="project" value="TreeGrafter"/>
</dbReference>
<sequence>MSVIATESFTGRTLTEERMELGEGPTYDPTTGALFWFDILGKTLCELDVAGGRLTRHALPFLGSVLAIIDETRQLIASDQGLFLRDTMSGTLSPYAKIEDKPQNRSNDGRMHPSGALWIGTMSRTADTGAGAIYHVAGTTVTKLFDAVSIPNGICFSPDGSVGYFNDSKVNHMMRVELDAATGLPVAAPTVFIDQSQRQGVIDGSVVDLEGTIWNANWDGGAVDRYAPDGRHIARYAAPMRRPTCPAFYGANLDRLAVTSCWEGLSDAERSEDTFAGVTFDLGVSVKGKAEPRFKL</sequence>
<dbReference type="AlphaFoldDB" id="A0A7C1T3S2"/>
<comment type="cofactor">
    <cofactor evidence="3">
        <name>Zn(2+)</name>
        <dbReference type="ChEBI" id="CHEBI:29105"/>
    </cofactor>
    <text evidence="3">Binds 1 divalent metal cation per subunit.</text>
</comment>
<comment type="caution">
    <text evidence="5">The sequence shown here is derived from an EMBL/GenBank/DDBJ whole genome shotgun (WGS) entry which is preliminary data.</text>
</comment>
<reference evidence="5" key="1">
    <citation type="journal article" date="2020" name="mSystems">
        <title>Genome- and Community-Level Interaction Insights into Carbon Utilization and Element Cycling Functions of Hydrothermarchaeota in Hydrothermal Sediment.</title>
        <authorList>
            <person name="Zhou Z."/>
            <person name="Liu Y."/>
            <person name="Xu W."/>
            <person name="Pan J."/>
            <person name="Luo Z.H."/>
            <person name="Li M."/>
        </authorList>
    </citation>
    <scope>NUCLEOTIDE SEQUENCE [LARGE SCALE GENOMIC DNA]</scope>
    <source>
        <strain evidence="5">SpSt-243</strain>
    </source>
</reference>
<dbReference type="PANTHER" id="PTHR10907:SF47">
    <property type="entry name" value="REGUCALCIN"/>
    <property type="match status" value="1"/>
</dbReference>
<evidence type="ECO:0000259" key="4">
    <source>
        <dbReference type="Pfam" id="PF08450"/>
    </source>
</evidence>
<comment type="similarity">
    <text evidence="1">Belongs to the SMP-30/CGR1 family.</text>
</comment>
<dbReference type="Gene3D" id="2.120.10.30">
    <property type="entry name" value="TolB, C-terminal domain"/>
    <property type="match status" value="1"/>
</dbReference>
<dbReference type="Pfam" id="PF08450">
    <property type="entry name" value="SGL"/>
    <property type="match status" value="1"/>
</dbReference>
<feature type="binding site" evidence="3">
    <location>
        <position position="203"/>
    </location>
    <ligand>
        <name>a divalent metal cation</name>
        <dbReference type="ChEBI" id="CHEBI:60240"/>
    </ligand>
</feature>
<evidence type="ECO:0000313" key="5">
    <source>
        <dbReference type="EMBL" id="HEB44841.1"/>
    </source>
</evidence>
<organism evidence="5">
    <name type="scientific">Agrobacterium albertimagni</name>
    <dbReference type="NCBI Taxonomy" id="147266"/>
    <lineage>
        <taxon>Bacteria</taxon>
        <taxon>Pseudomonadati</taxon>
        <taxon>Pseudomonadota</taxon>
        <taxon>Alphaproteobacteria</taxon>
        <taxon>Hyphomicrobiales</taxon>
        <taxon>Rhizobiaceae</taxon>
        <taxon>Rhizobium/Agrobacterium group</taxon>
        <taxon>Agrobacterium</taxon>
    </lineage>
</organism>
<feature type="active site" description="Proton donor/acceptor" evidence="2">
    <location>
        <position position="203"/>
    </location>
</feature>
<dbReference type="GO" id="GO:0019853">
    <property type="term" value="P:L-ascorbic acid biosynthetic process"/>
    <property type="evidence" value="ECO:0007669"/>
    <property type="project" value="TreeGrafter"/>
</dbReference>
<dbReference type="InterPro" id="IPR005511">
    <property type="entry name" value="SMP-30"/>
</dbReference>
<dbReference type="InterPro" id="IPR011042">
    <property type="entry name" value="6-blade_b-propeller_TolB-like"/>
</dbReference>
<accession>A0A7C1T3S2</accession>
<feature type="binding site" evidence="3">
    <location>
        <position position="152"/>
    </location>
    <ligand>
        <name>a divalent metal cation</name>
        <dbReference type="ChEBI" id="CHEBI:60240"/>
    </ligand>
</feature>
<feature type="binding site" evidence="3">
    <location>
        <position position="23"/>
    </location>
    <ligand>
        <name>a divalent metal cation</name>
        <dbReference type="ChEBI" id="CHEBI:60240"/>
    </ligand>
</feature>
<feature type="domain" description="SMP-30/Gluconolactonase/LRE-like region" evidence="4">
    <location>
        <begin position="21"/>
        <end position="261"/>
    </location>
</feature>
<evidence type="ECO:0000256" key="2">
    <source>
        <dbReference type="PIRSR" id="PIRSR605511-1"/>
    </source>
</evidence>
<feature type="binding site" evidence="3">
    <location>
        <position position="105"/>
    </location>
    <ligand>
        <name>substrate</name>
    </ligand>
</feature>
<keyword evidence="3" id="KW-0862">Zinc</keyword>
<dbReference type="EMBL" id="DSKI01000737">
    <property type="protein sequence ID" value="HEB44841.1"/>
    <property type="molecule type" value="Genomic_DNA"/>
</dbReference>
<protein>
    <submittedName>
        <fullName evidence="5">SMP-30/gluconolactonase/LRE family protein</fullName>
    </submittedName>
</protein>
<dbReference type="PRINTS" id="PR01790">
    <property type="entry name" value="SMP30FAMILY"/>
</dbReference>
<dbReference type="SUPFAM" id="SSF63829">
    <property type="entry name" value="Calcium-dependent phosphotriesterase"/>
    <property type="match status" value="1"/>
</dbReference>
<keyword evidence="3" id="KW-0479">Metal-binding</keyword>
<dbReference type="PANTHER" id="PTHR10907">
    <property type="entry name" value="REGUCALCIN"/>
    <property type="match status" value="1"/>
</dbReference>
<proteinExistence type="inferred from homology"/>